<proteinExistence type="predicted"/>
<accession>A0ABV0QK25</accession>
<name>A0ABV0QK25_9TELE</name>
<gene>
    <name evidence="1" type="ORF">XENOCAPTIV_019144</name>
</gene>
<keyword evidence="2" id="KW-1185">Reference proteome</keyword>
<organism evidence="1 2">
    <name type="scientific">Xenoophorus captivus</name>
    <dbReference type="NCBI Taxonomy" id="1517983"/>
    <lineage>
        <taxon>Eukaryota</taxon>
        <taxon>Metazoa</taxon>
        <taxon>Chordata</taxon>
        <taxon>Craniata</taxon>
        <taxon>Vertebrata</taxon>
        <taxon>Euteleostomi</taxon>
        <taxon>Actinopterygii</taxon>
        <taxon>Neopterygii</taxon>
        <taxon>Teleostei</taxon>
        <taxon>Neoteleostei</taxon>
        <taxon>Acanthomorphata</taxon>
        <taxon>Ovalentaria</taxon>
        <taxon>Atherinomorphae</taxon>
        <taxon>Cyprinodontiformes</taxon>
        <taxon>Goodeidae</taxon>
        <taxon>Xenoophorus</taxon>
    </lineage>
</organism>
<feature type="non-terminal residue" evidence="1">
    <location>
        <position position="1"/>
    </location>
</feature>
<evidence type="ECO:0000313" key="1">
    <source>
        <dbReference type="EMBL" id="MEQ2195837.1"/>
    </source>
</evidence>
<dbReference type="Proteomes" id="UP001434883">
    <property type="component" value="Unassembled WGS sequence"/>
</dbReference>
<sequence length="118" mass="13265">IYPVSLQLVVFAEGEELILLLEKNDDCSISCGSSVTSRHPACLLSGQMCRLIPLHWFSQHRTGGPRWSLTTVCCGKGASVQSVQNKSFSSNIFLLELWFFSQFLFLPNAAKKKKKVWK</sequence>
<reference evidence="1 2" key="1">
    <citation type="submission" date="2021-06" db="EMBL/GenBank/DDBJ databases">
        <authorList>
            <person name="Palmer J.M."/>
        </authorList>
    </citation>
    <scope>NUCLEOTIDE SEQUENCE [LARGE SCALE GENOMIC DNA]</scope>
    <source>
        <strain evidence="1 2">XC_2019</strain>
        <tissue evidence="1">Muscle</tissue>
    </source>
</reference>
<evidence type="ECO:0000313" key="2">
    <source>
        <dbReference type="Proteomes" id="UP001434883"/>
    </source>
</evidence>
<dbReference type="EMBL" id="JAHRIN010012450">
    <property type="protein sequence ID" value="MEQ2195837.1"/>
    <property type="molecule type" value="Genomic_DNA"/>
</dbReference>
<comment type="caution">
    <text evidence="1">The sequence shown here is derived from an EMBL/GenBank/DDBJ whole genome shotgun (WGS) entry which is preliminary data.</text>
</comment>
<protein>
    <submittedName>
        <fullName evidence="1">Uncharacterized protein</fullName>
    </submittedName>
</protein>